<evidence type="ECO:0008006" key="3">
    <source>
        <dbReference type="Google" id="ProtNLM"/>
    </source>
</evidence>
<reference evidence="2" key="1">
    <citation type="submission" date="2023-07" db="EMBL/GenBank/DDBJ databases">
        <title>Dyadobacter sp. nov 'subterranea' isolated from contaminted grondwater.</title>
        <authorList>
            <person name="Szabo I."/>
            <person name="Al-Omari J."/>
            <person name="Szerdahelyi S.G."/>
            <person name="Rado J."/>
        </authorList>
    </citation>
    <scope>NUCLEOTIDE SEQUENCE [LARGE SCALE GENOMIC DNA]</scope>
    <source>
        <strain evidence="2">UP-52</strain>
    </source>
</reference>
<organism evidence="1 2">
    <name type="scientific">Dyadobacter subterraneus</name>
    <dbReference type="NCBI Taxonomy" id="2773304"/>
    <lineage>
        <taxon>Bacteria</taxon>
        <taxon>Pseudomonadati</taxon>
        <taxon>Bacteroidota</taxon>
        <taxon>Cytophagia</taxon>
        <taxon>Cytophagales</taxon>
        <taxon>Spirosomataceae</taxon>
        <taxon>Dyadobacter</taxon>
    </lineage>
</organism>
<proteinExistence type="predicted"/>
<evidence type="ECO:0000313" key="1">
    <source>
        <dbReference type="EMBL" id="MBE9462929.1"/>
    </source>
</evidence>
<evidence type="ECO:0000313" key="2">
    <source>
        <dbReference type="Proteomes" id="UP000634134"/>
    </source>
</evidence>
<dbReference type="RefSeq" id="WP_194121094.1">
    <property type="nucleotide sequence ID" value="NZ_JACYGY010000001.1"/>
</dbReference>
<protein>
    <recommendedName>
        <fullName evidence="3">Lipoprotein</fullName>
    </recommendedName>
</protein>
<dbReference type="Proteomes" id="UP000634134">
    <property type="component" value="Unassembled WGS sequence"/>
</dbReference>
<comment type="caution">
    <text evidence="1">The sequence shown here is derived from an EMBL/GenBank/DDBJ whole genome shotgun (WGS) entry which is preliminary data.</text>
</comment>
<dbReference type="EMBL" id="JACYGY010000001">
    <property type="protein sequence ID" value="MBE9462929.1"/>
    <property type="molecule type" value="Genomic_DNA"/>
</dbReference>
<sequence>MKNFYLFIIVSTIAFNSCNEKTEIFPKGQWHQDCAAFSSVADGFKLTDKCCQYLDIPKLEIKKDNSFKTTGTYHAFNGSGFTSQTVSVFGNLSNNAQKVNISYVINAQTVSYNMQAGPIDKVACTCGCD</sequence>
<keyword evidence="2" id="KW-1185">Reference proteome</keyword>
<name>A0ABR9WBR6_9BACT</name>
<gene>
    <name evidence="1" type="ORF">IEE83_13670</name>
</gene>
<accession>A0ABR9WBR6</accession>